<accession>A0A3G8JMR2</accession>
<feature type="transmembrane region" description="Helical" evidence="6">
    <location>
        <begin position="29"/>
        <end position="49"/>
    </location>
</feature>
<keyword evidence="9" id="KW-1185">Reference proteome</keyword>
<dbReference type="SUPFAM" id="SSF103473">
    <property type="entry name" value="MFS general substrate transporter"/>
    <property type="match status" value="1"/>
</dbReference>
<keyword evidence="2 6" id="KW-0812">Transmembrane</keyword>
<feature type="transmembrane region" description="Helical" evidence="6">
    <location>
        <begin position="96"/>
        <end position="114"/>
    </location>
</feature>
<feature type="transmembrane region" description="Helical" evidence="6">
    <location>
        <begin position="317"/>
        <end position="342"/>
    </location>
</feature>
<feature type="domain" description="Major facilitator superfamily (MFS) profile" evidence="7">
    <location>
        <begin position="1"/>
        <end position="526"/>
    </location>
</feature>
<proteinExistence type="predicted"/>
<reference evidence="8 9" key="1">
    <citation type="submission" date="2018-11" db="EMBL/GenBank/DDBJ databases">
        <title>Gordonia insulae sp. nov., isolated from an island soil.</title>
        <authorList>
            <person name="Kim Y.S."/>
            <person name="Kim S.B."/>
        </authorList>
    </citation>
    <scope>NUCLEOTIDE SEQUENCE [LARGE SCALE GENOMIC DNA]</scope>
    <source>
        <strain evidence="8 9">MMS17-SY073</strain>
    </source>
</reference>
<dbReference type="EMBL" id="CP033972">
    <property type="protein sequence ID" value="AZG46357.1"/>
    <property type="molecule type" value="Genomic_DNA"/>
</dbReference>
<dbReference type="Pfam" id="PF07690">
    <property type="entry name" value="MFS_1"/>
    <property type="match status" value="1"/>
</dbReference>
<evidence type="ECO:0000256" key="6">
    <source>
        <dbReference type="SAM" id="Phobius"/>
    </source>
</evidence>
<evidence type="ECO:0000256" key="2">
    <source>
        <dbReference type="ARBA" id="ARBA00022692"/>
    </source>
</evidence>
<feature type="transmembrane region" description="Helical" evidence="6">
    <location>
        <begin position="247"/>
        <end position="264"/>
    </location>
</feature>
<dbReference type="AlphaFoldDB" id="A0A3G8JMR2"/>
<protein>
    <submittedName>
        <fullName evidence="8">Antiseptic resistance protein</fullName>
    </submittedName>
</protein>
<feature type="transmembrane region" description="Helical" evidence="6">
    <location>
        <begin position="500"/>
        <end position="521"/>
    </location>
</feature>
<feature type="transmembrane region" description="Helical" evidence="6">
    <location>
        <begin position="120"/>
        <end position="143"/>
    </location>
</feature>
<feature type="transmembrane region" description="Helical" evidence="6">
    <location>
        <begin position="285"/>
        <end position="305"/>
    </location>
</feature>
<evidence type="ECO:0000256" key="3">
    <source>
        <dbReference type="ARBA" id="ARBA00022989"/>
    </source>
</evidence>
<evidence type="ECO:0000313" key="9">
    <source>
        <dbReference type="Proteomes" id="UP000271469"/>
    </source>
</evidence>
<feature type="transmembrane region" description="Helical" evidence="6">
    <location>
        <begin position="217"/>
        <end position="235"/>
    </location>
</feature>
<dbReference type="GO" id="GO:0022857">
    <property type="term" value="F:transmembrane transporter activity"/>
    <property type="evidence" value="ECO:0007669"/>
    <property type="project" value="InterPro"/>
</dbReference>
<feature type="transmembrane region" description="Helical" evidence="6">
    <location>
        <begin position="349"/>
        <end position="367"/>
    </location>
</feature>
<keyword evidence="4 6" id="KW-0472">Membrane</keyword>
<dbReference type="PANTHER" id="PTHR42718">
    <property type="entry name" value="MAJOR FACILITATOR SUPERFAMILY MULTIDRUG TRANSPORTER MFSC"/>
    <property type="match status" value="1"/>
</dbReference>
<gene>
    <name evidence="8" type="primary">qacA_5</name>
    <name evidence="8" type="ORF">D7316_02958</name>
</gene>
<dbReference type="Proteomes" id="UP000271469">
    <property type="component" value="Chromosome"/>
</dbReference>
<dbReference type="CDD" id="cd17321">
    <property type="entry name" value="MFS_MMR_MDR_like"/>
    <property type="match status" value="1"/>
</dbReference>
<dbReference type="InterPro" id="IPR020846">
    <property type="entry name" value="MFS_dom"/>
</dbReference>
<organism evidence="8 9">
    <name type="scientific">Gordonia insulae</name>
    <dbReference type="NCBI Taxonomy" id="2420509"/>
    <lineage>
        <taxon>Bacteria</taxon>
        <taxon>Bacillati</taxon>
        <taxon>Actinomycetota</taxon>
        <taxon>Actinomycetes</taxon>
        <taxon>Mycobacteriales</taxon>
        <taxon>Gordoniaceae</taxon>
        <taxon>Gordonia</taxon>
    </lineage>
</organism>
<evidence type="ECO:0000259" key="7">
    <source>
        <dbReference type="PROSITE" id="PS50850"/>
    </source>
</evidence>
<dbReference type="Gene3D" id="1.20.1250.20">
    <property type="entry name" value="MFS general substrate transporter like domains"/>
    <property type="match status" value="1"/>
</dbReference>
<feature type="transmembrane region" description="Helical" evidence="6">
    <location>
        <begin position="155"/>
        <end position="177"/>
    </location>
</feature>
<feature type="transmembrane region" description="Helical" evidence="6">
    <location>
        <begin position="183"/>
        <end position="205"/>
    </location>
</feature>
<dbReference type="PROSITE" id="PS50850">
    <property type="entry name" value="MFS"/>
    <property type="match status" value="1"/>
</dbReference>
<name>A0A3G8JMR2_9ACTN</name>
<evidence type="ECO:0000313" key="8">
    <source>
        <dbReference type="EMBL" id="AZG46357.1"/>
    </source>
</evidence>
<feature type="transmembrane region" description="Helical" evidence="6">
    <location>
        <begin position="69"/>
        <end position="89"/>
    </location>
</feature>
<feature type="region of interest" description="Disordered" evidence="5">
    <location>
        <begin position="1"/>
        <end position="20"/>
    </location>
</feature>
<evidence type="ECO:0000256" key="1">
    <source>
        <dbReference type="ARBA" id="ARBA00004651"/>
    </source>
</evidence>
<dbReference type="KEGG" id="gom:D7316_02958"/>
<dbReference type="PANTHER" id="PTHR42718:SF42">
    <property type="entry name" value="EXPORT PROTEIN"/>
    <property type="match status" value="1"/>
</dbReference>
<sequence length="543" mass="55916">MYGQSMISDESVDQPGSTTSGDRIGARGIWLMCVACGALSVVAGAMTALNVALPEIGPSIGASSTQMTWLVDAYTVALAALLLPCGALGDRYGRRGLLVVGLAVFAVASLPPLWVDDPTVVIASRALAGVAAAMIMPSTLSLLTSELPESRRPLAVAIWAGVAGAGSIGGFFVSGFLLEWFTWRSIFITFAVVTAVLAVASCTIATSRDDEPKRFDVPGALLSTAAVFLFVLGLLESPSRGWDDALVIGALIAGVALAVLFGFVEYRRDTPLLDVRLFSNRAFSAGAFTILVQFFASLGLFFVVLQRLQLDFGMSPLMAATAMLPLIAVIMVLSPVGGWLAVRYSLRTILVLGVGLTGVALILMGVLDYSSYLSLLPLLLLGSAGQGFATAPPTTAIMANTPSANQGVGSAVNDTFREVGAAIGIALAGSIVAAGYTRNIAPIADQVTATTGSAEFGERISRSLAEALHALDALVTRYPEQAGALGHVADQAKDAFVAPLNTACIVMGVVILVGAVVLVFLSPDAMTPAGSPAAEPEHEPAAG</sequence>
<dbReference type="InterPro" id="IPR036259">
    <property type="entry name" value="MFS_trans_sf"/>
</dbReference>
<dbReference type="Gene3D" id="1.20.1720.10">
    <property type="entry name" value="Multidrug resistance protein D"/>
    <property type="match status" value="1"/>
</dbReference>
<evidence type="ECO:0000256" key="4">
    <source>
        <dbReference type="ARBA" id="ARBA00023136"/>
    </source>
</evidence>
<dbReference type="InterPro" id="IPR011701">
    <property type="entry name" value="MFS"/>
</dbReference>
<comment type="subcellular location">
    <subcellularLocation>
        <location evidence="1">Cell membrane</location>
        <topology evidence="1">Multi-pass membrane protein</topology>
    </subcellularLocation>
</comment>
<evidence type="ECO:0000256" key="5">
    <source>
        <dbReference type="SAM" id="MobiDB-lite"/>
    </source>
</evidence>
<keyword evidence="3 6" id="KW-1133">Transmembrane helix</keyword>
<dbReference type="GO" id="GO:0005886">
    <property type="term" value="C:plasma membrane"/>
    <property type="evidence" value="ECO:0007669"/>
    <property type="project" value="UniProtKB-SubCell"/>
</dbReference>